<evidence type="ECO:0000313" key="2">
    <source>
        <dbReference type="Proteomes" id="UP001611450"/>
    </source>
</evidence>
<name>A0ABW7WQT8_9NOCA</name>
<reference evidence="1 2" key="1">
    <citation type="submission" date="2024-10" db="EMBL/GenBank/DDBJ databases">
        <title>The Natural Products Discovery Center: Release of the First 8490 Sequenced Strains for Exploring Actinobacteria Biosynthetic Diversity.</title>
        <authorList>
            <person name="Kalkreuter E."/>
            <person name="Kautsar S.A."/>
            <person name="Yang D."/>
            <person name="Bader C.D."/>
            <person name="Teijaro C.N."/>
            <person name="Fluegel L."/>
            <person name="Davis C.M."/>
            <person name="Simpson J.R."/>
            <person name="Lauterbach L."/>
            <person name="Steele A.D."/>
            <person name="Gui C."/>
            <person name="Meng S."/>
            <person name="Li G."/>
            <person name="Viehrig K."/>
            <person name="Ye F."/>
            <person name="Su P."/>
            <person name="Kiefer A.F."/>
            <person name="Nichols A."/>
            <person name="Cepeda A.J."/>
            <person name="Yan W."/>
            <person name="Fan B."/>
            <person name="Jiang Y."/>
            <person name="Adhikari A."/>
            <person name="Zheng C.-J."/>
            <person name="Schuster L."/>
            <person name="Cowan T.M."/>
            <person name="Smanski M.J."/>
            <person name="Chevrette M.G."/>
            <person name="De Carvalho L.P.S."/>
            <person name="Shen B."/>
        </authorList>
    </citation>
    <scope>NUCLEOTIDE SEQUENCE [LARGE SCALE GENOMIC DNA]</scope>
    <source>
        <strain evidence="1 2">NPDC019626</strain>
    </source>
</reference>
<protein>
    <submittedName>
        <fullName evidence="1">Uncharacterized protein</fullName>
    </submittedName>
</protein>
<gene>
    <name evidence="1" type="ORF">ACH47G_33105</name>
</gene>
<accession>A0ABW7WQT8</accession>
<sequence>MTMITPSSEDWAPDSCTLPTAEQPVRVAEFDRFFAQSVQRTDRPARTRLDLLLDTGAEGTGRVLAARESGCCSFFAFTFDTSTDGPVMRIEVPGSQVEVLDAIGTFGYRRPAGLQYAPSPRATTPTVRAISRRSIRMETFST</sequence>
<comment type="caution">
    <text evidence="1">The sequence shown here is derived from an EMBL/GenBank/DDBJ whole genome shotgun (WGS) entry which is preliminary data.</text>
</comment>
<organism evidence="1 2">
    <name type="scientific">Nocardia beijingensis</name>
    <dbReference type="NCBI Taxonomy" id="95162"/>
    <lineage>
        <taxon>Bacteria</taxon>
        <taxon>Bacillati</taxon>
        <taxon>Actinomycetota</taxon>
        <taxon>Actinomycetes</taxon>
        <taxon>Mycobacteriales</taxon>
        <taxon>Nocardiaceae</taxon>
        <taxon>Nocardia</taxon>
    </lineage>
</organism>
<keyword evidence="2" id="KW-1185">Reference proteome</keyword>
<dbReference type="EMBL" id="JBIRXV010000012">
    <property type="protein sequence ID" value="MFI2325352.1"/>
    <property type="molecule type" value="Genomic_DNA"/>
</dbReference>
<proteinExistence type="predicted"/>
<dbReference type="Proteomes" id="UP001611450">
    <property type="component" value="Unassembled WGS sequence"/>
</dbReference>
<dbReference type="RefSeq" id="WP_396949103.1">
    <property type="nucleotide sequence ID" value="NZ_JBIRXV010000012.1"/>
</dbReference>
<evidence type="ECO:0000313" key="1">
    <source>
        <dbReference type="EMBL" id="MFI2325352.1"/>
    </source>
</evidence>